<dbReference type="SUPFAM" id="SSF53850">
    <property type="entry name" value="Periplasmic binding protein-like II"/>
    <property type="match status" value="1"/>
</dbReference>
<dbReference type="PROSITE" id="PS50931">
    <property type="entry name" value="HTH_LYSR"/>
    <property type="match status" value="1"/>
</dbReference>
<evidence type="ECO:0000313" key="8">
    <source>
        <dbReference type="Proteomes" id="UP000228930"/>
    </source>
</evidence>
<dbReference type="InterPro" id="IPR036390">
    <property type="entry name" value="WH_DNA-bd_sf"/>
</dbReference>
<proteinExistence type="inferred from homology"/>
<keyword evidence="8" id="KW-1185">Reference proteome</keyword>
<comment type="caution">
    <text evidence="7">The sequence shown here is derived from an EMBL/GenBank/DDBJ whole genome shotgun (WGS) entry which is preliminary data.</text>
</comment>
<dbReference type="InterPro" id="IPR037424">
    <property type="entry name" value="NocR_PBP2"/>
</dbReference>
<gene>
    <name evidence="7" type="ORF">TSA1_15335</name>
</gene>
<dbReference type="InterPro" id="IPR036388">
    <property type="entry name" value="WH-like_DNA-bd_sf"/>
</dbReference>
<dbReference type="RefSeq" id="WP_100177184.1">
    <property type="nucleotide sequence ID" value="NZ_LFJC01000003.1"/>
</dbReference>
<dbReference type="Pfam" id="PF03466">
    <property type="entry name" value="LysR_substrate"/>
    <property type="match status" value="1"/>
</dbReference>
<comment type="similarity">
    <text evidence="2">Belongs to the LysR transcriptional regulatory family.</text>
</comment>
<keyword evidence="4" id="KW-0238">DNA-binding</keyword>
<dbReference type="GO" id="GO:0010628">
    <property type="term" value="P:positive regulation of gene expression"/>
    <property type="evidence" value="ECO:0007669"/>
    <property type="project" value="TreeGrafter"/>
</dbReference>
<dbReference type="InterPro" id="IPR000847">
    <property type="entry name" value="LysR_HTH_N"/>
</dbReference>
<evidence type="ECO:0000256" key="4">
    <source>
        <dbReference type="ARBA" id="ARBA00023125"/>
    </source>
</evidence>
<dbReference type="Gene3D" id="3.40.190.290">
    <property type="match status" value="1"/>
</dbReference>
<dbReference type="Pfam" id="PF00126">
    <property type="entry name" value="HTH_1"/>
    <property type="match status" value="1"/>
</dbReference>
<feature type="domain" description="HTH lysR-type" evidence="6">
    <location>
        <begin position="3"/>
        <end position="60"/>
    </location>
</feature>
<dbReference type="Gene3D" id="1.10.10.10">
    <property type="entry name" value="Winged helix-like DNA-binding domain superfamily/Winged helix DNA-binding domain"/>
    <property type="match status" value="1"/>
</dbReference>
<dbReference type="EMBL" id="LFJC01000003">
    <property type="protein sequence ID" value="PIT01984.1"/>
    <property type="molecule type" value="Genomic_DNA"/>
</dbReference>
<dbReference type="Proteomes" id="UP000228930">
    <property type="component" value="Unassembled WGS sequence"/>
</dbReference>
<dbReference type="PANTHER" id="PTHR30427">
    <property type="entry name" value="TRANSCRIPTIONAL ACTIVATOR PROTEIN LYSR"/>
    <property type="match status" value="1"/>
</dbReference>
<reference evidence="7 8" key="1">
    <citation type="submission" date="2015-06" db="EMBL/GenBank/DDBJ databases">
        <title>Comparative genome analysis of nirS-carrying Bradyrhizobium sp. strains.</title>
        <authorList>
            <person name="Ishii S."/>
            <person name="Jang J."/>
            <person name="Nishizawa T."/>
            <person name="Senoo K."/>
        </authorList>
    </citation>
    <scope>NUCLEOTIDE SEQUENCE [LARGE SCALE GENOMIC DNA]</scope>
    <source>
        <strain evidence="7 8">TSA1</strain>
    </source>
</reference>
<evidence type="ECO:0000256" key="1">
    <source>
        <dbReference type="ARBA" id="ARBA00003502"/>
    </source>
</evidence>
<name>A0A2M6UBI7_9BRAD</name>
<evidence type="ECO:0000259" key="6">
    <source>
        <dbReference type="PROSITE" id="PS50931"/>
    </source>
</evidence>
<dbReference type="CDD" id="cd08415">
    <property type="entry name" value="PBP2_LysR_opines_like"/>
    <property type="match status" value="1"/>
</dbReference>
<dbReference type="AlphaFoldDB" id="A0A2M6UBI7"/>
<dbReference type="SUPFAM" id="SSF46785">
    <property type="entry name" value="Winged helix' DNA-binding domain"/>
    <property type="match status" value="1"/>
</dbReference>
<keyword evidence="3" id="KW-0805">Transcription regulation</keyword>
<evidence type="ECO:0000256" key="5">
    <source>
        <dbReference type="ARBA" id="ARBA00023163"/>
    </source>
</evidence>
<dbReference type="GO" id="GO:0043565">
    <property type="term" value="F:sequence-specific DNA binding"/>
    <property type="evidence" value="ECO:0007669"/>
    <property type="project" value="TreeGrafter"/>
</dbReference>
<dbReference type="InterPro" id="IPR005119">
    <property type="entry name" value="LysR_subst-bd"/>
</dbReference>
<dbReference type="GO" id="GO:0003700">
    <property type="term" value="F:DNA-binding transcription factor activity"/>
    <property type="evidence" value="ECO:0007669"/>
    <property type="project" value="InterPro"/>
</dbReference>
<organism evidence="7 8">
    <name type="scientific">Bradyrhizobium nitroreducens</name>
    <dbReference type="NCBI Taxonomy" id="709803"/>
    <lineage>
        <taxon>Bacteria</taxon>
        <taxon>Pseudomonadati</taxon>
        <taxon>Pseudomonadota</taxon>
        <taxon>Alphaproteobacteria</taxon>
        <taxon>Hyphomicrobiales</taxon>
        <taxon>Nitrobacteraceae</taxon>
        <taxon>Bradyrhizobium</taxon>
    </lineage>
</organism>
<sequence>MQMNPRQIEAFRAVMLTGSMSVAAEMLKITQPAVSRLIKDLEADMKLLLFRREGNRLVPSHEATILFAEVDRFYVGMDRIAKIANELRHAKVGSLRIAAIGALSLSCITQAISTFHASRPAVEVTLVSLNTHQIFEFVAGRHFDVGFAQVVGEFPGVELAPLPFLEDVCVVPSHYPIATKSHIEARDLQDLPFISLGSNSPQRLKIDQVFAETGIERQLLLETSLAASAIALVASGLGVTIVDPFTAGYLRDDNIVARPFKPIIRFEITAVRPSHHQQSRLCRDFIEIMMDLFKKKAAGSLI</sequence>
<evidence type="ECO:0000256" key="2">
    <source>
        <dbReference type="ARBA" id="ARBA00009437"/>
    </source>
</evidence>
<protein>
    <recommendedName>
        <fullName evidence="6">HTH lysR-type domain-containing protein</fullName>
    </recommendedName>
</protein>
<dbReference type="PANTHER" id="PTHR30427:SF1">
    <property type="entry name" value="TRANSCRIPTIONAL ACTIVATOR PROTEIN LYSR"/>
    <property type="match status" value="1"/>
</dbReference>
<accession>A0A2M6UBI7</accession>
<evidence type="ECO:0000313" key="7">
    <source>
        <dbReference type="EMBL" id="PIT01984.1"/>
    </source>
</evidence>
<evidence type="ECO:0000256" key="3">
    <source>
        <dbReference type="ARBA" id="ARBA00023015"/>
    </source>
</evidence>
<dbReference type="PRINTS" id="PR00039">
    <property type="entry name" value="HTHLYSR"/>
</dbReference>
<comment type="function">
    <text evidence="1">NodD regulates the expression of the nodABCFE genes which encode other nodulation proteins. NodD is also a negative regulator of its own expression. Binds flavonoids as inducers.</text>
</comment>
<keyword evidence="5" id="KW-0804">Transcription</keyword>